<dbReference type="EMBL" id="HBUE01333904">
    <property type="protein sequence ID" value="CAG6594930.1"/>
    <property type="molecule type" value="Transcribed_RNA"/>
</dbReference>
<reference evidence="1" key="1">
    <citation type="submission" date="2021-05" db="EMBL/GenBank/DDBJ databases">
        <authorList>
            <person name="Alioto T."/>
            <person name="Alioto T."/>
            <person name="Gomez Garrido J."/>
        </authorList>
    </citation>
    <scope>NUCLEOTIDE SEQUENCE</scope>
</reference>
<dbReference type="EMBL" id="HBUE01138033">
    <property type="protein sequence ID" value="CAG6499530.1"/>
    <property type="molecule type" value="Transcribed_RNA"/>
</dbReference>
<sequence>MRSNWAVHGQFRYWFRRWFRNVGRQNSNVFVNNEYEHCDRNNTEHRNPRNLRRGAGKVLSTRRLSMRLAIPARCRCETTCSWTGSLWRVSMASSVAGTRRHLRRFRRFD</sequence>
<dbReference type="AlphaFoldDB" id="A0A8D8G9J7"/>
<evidence type="ECO:0000313" key="1">
    <source>
        <dbReference type="EMBL" id="CAG6499530.1"/>
    </source>
</evidence>
<dbReference type="EMBL" id="HBUE01138035">
    <property type="protein sequence ID" value="CAG6499531.1"/>
    <property type="molecule type" value="Transcribed_RNA"/>
</dbReference>
<accession>A0A8D8G9J7</accession>
<dbReference type="EMBL" id="HBUE01227149">
    <property type="protein sequence ID" value="CAG6542815.1"/>
    <property type="molecule type" value="Transcribed_RNA"/>
</dbReference>
<proteinExistence type="predicted"/>
<organism evidence="1">
    <name type="scientific">Culex pipiens</name>
    <name type="common">House mosquito</name>
    <dbReference type="NCBI Taxonomy" id="7175"/>
    <lineage>
        <taxon>Eukaryota</taxon>
        <taxon>Metazoa</taxon>
        <taxon>Ecdysozoa</taxon>
        <taxon>Arthropoda</taxon>
        <taxon>Hexapoda</taxon>
        <taxon>Insecta</taxon>
        <taxon>Pterygota</taxon>
        <taxon>Neoptera</taxon>
        <taxon>Endopterygota</taxon>
        <taxon>Diptera</taxon>
        <taxon>Nematocera</taxon>
        <taxon>Culicoidea</taxon>
        <taxon>Culicidae</taxon>
        <taxon>Culicinae</taxon>
        <taxon>Culicini</taxon>
        <taxon>Culex</taxon>
        <taxon>Culex</taxon>
    </lineage>
</organism>
<name>A0A8D8G9J7_CULPI</name>
<protein>
    <submittedName>
        <fullName evidence="1">(northern house mosquito) hypothetical protein</fullName>
    </submittedName>
</protein>